<evidence type="ECO:0000259" key="12">
    <source>
        <dbReference type="PROSITE" id="PS50848"/>
    </source>
</evidence>
<name>A0A9F2WKN5_PYTBI</name>
<dbReference type="InterPro" id="IPR023393">
    <property type="entry name" value="START-like_dom_sf"/>
</dbReference>
<dbReference type="PROSITE" id="PS50848">
    <property type="entry name" value="START"/>
    <property type="match status" value="1"/>
</dbReference>
<dbReference type="FunFam" id="3.30.530.20:FF:000017">
    <property type="entry name" value="Phosphatidylcholine transfer protein, putative"/>
    <property type="match status" value="1"/>
</dbReference>
<dbReference type="GO" id="GO:0008525">
    <property type="term" value="F:phosphatidylcholine transporter activity"/>
    <property type="evidence" value="ECO:0007669"/>
    <property type="project" value="TreeGrafter"/>
</dbReference>
<dbReference type="AlphaFoldDB" id="A0A9F2WKN5"/>
<dbReference type="InterPro" id="IPR002913">
    <property type="entry name" value="START_lipid-bd_dom"/>
</dbReference>
<comment type="subunit">
    <text evidence="8">Interacts with ACOT13/THEM2.</text>
</comment>
<dbReference type="GO" id="GO:0005829">
    <property type="term" value="C:cytosol"/>
    <property type="evidence" value="ECO:0007669"/>
    <property type="project" value="UniProtKB-ARBA"/>
</dbReference>
<dbReference type="InterPro" id="IPR051213">
    <property type="entry name" value="START_lipid_transfer"/>
</dbReference>
<dbReference type="OrthoDB" id="1295045at2759"/>
<reference evidence="14" key="1">
    <citation type="submission" date="2025-08" db="UniProtKB">
        <authorList>
            <consortium name="RefSeq"/>
        </authorList>
    </citation>
    <scope>IDENTIFICATION</scope>
    <source>
        <tissue evidence="14">Liver</tissue>
    </source>
</reference>
<keyword evidence="3" id="KW-0963">Cytoplasm</keyword>
<dbReference type="GO" id="GO:0031210">
    <property type="term" value="F:phosphatidylcholine binding"/>
    <property type="evidence" value="ECO:0007669"/>
    <property type="project" value="TreeGrafter"/>
</dbReference>
<dbReference type="RefSeq" id="XP_007441902.1">
    <property type="nucleotide sequence ID" value="XM_007441840.2"/>
</dbReference>
<evidence type="ECO:0000256" key="10">
    <source>
        <dbReference type="ARBA" id="ARBA00077188"/>
    </source>
</evidence>
<evidence type="ECO:0000256" key="2">
    <source>
        <dbReference type="ARBA" id="ARBA00022448"/>
    </source>
</evidence>
<feature type="domain" description="START" evidence="12">
    <location>
        <begin position="80"/>
        <end position="275"/>
    </location>
</feature>
<evidence type="ECO:0000256" key="8">
    <source>
        <dbReference type="ARBA" id="ARBA00063535"/>
    </source>
</evidence>
<dbReference type="SMART" id="SM00234">
    <property type="entry name" value="START"/>
    <property type="match status" value="1"/>
</dbReference>
<evidence type="ECO:0000313" key="13">
    <source>
        <dbReference type="Proteomes" id="UP000695026"/>
    </source>
</evidence>
<dbReference type="SUPFAM" id="SSF55961">
    <property type="entry name" value="Bet v1-like"/>
    <property type="match status" value="1"/>
</dbReference>
<evidence type="ECO:0000256" key="1">
    <source>
        <dbReference type="ARBA" id="ARBA00004496"/>
    </source>
</evidence>
<accession>A0A9F2WKN5</accession>
<evidence type="ECO:0000256" key="11">
    <source>
        <dbReference type="ARBA" id="ARBA00079049"/>
    </source>
</evidence>
<keyword evidence="4" id="KW-0597">Phosphoprotein</keyword>
<evidence type="ECO:0000256" key="6">
    <source>
        <dbReference type="ARBA" id="ARBA00023055"/>
    </source>
</evidence>
<dbReference type="KEGG" id="pbi:103063457"/>
<evidence type="ECO:0000256" key="4">
    <source>
        <dbReference type="ARBA" id="ARBA00022553"/>
    </source>
</evidence>
<dbReference type="PANTHER" id="PTHR19308:SF39">
    <property type="entry name" value="PHOSPHATIDYLCHOLINE TRANSFER PROTEIN"/>
    <property type="match status" value="1"/>
</dbReference>
<dbReference type="GeneID" id="103063457"/>
<comment type="subcellular location">
    <subcellularLocation>
        <location evidence="1">Cytoplasm</location>
    </subcellularLocation>
</comment>
<evidence type="ECO:0000256" key="7">
    <source>
        <dbReference type="ARBA" id="ARBA00023121"/>
    </source>
</evidence>
<keyword evidence="5" id="KW-0007">Acetylation</keyword>
<keyword evidence="13" id="KW-1185">Reference proteome</keyword>
<keyword evidence="2" id="KW-0813">Transport</keyword>
<dbReference type="PANTHER" id="PTHR19308">
    <property type="entry name" value="PHOSPHATIDYLCHOLINE TRANSFER PROTEIN"/>
    <property type="match status" value="1"/>
</dbReference>
<dbReference type="Gene3D" id="3.30.530.20">
    <property type="match status" value="1"/>
</dbReference>
<evidence type="ECO:0000256" key="5">
    <source>
        <dbReference type="ARBA" id="ARBA00022990"/>
    </source>
</evidence>
<keyword evidence="7" id="KW-0446">Lipid-binding</keyword>
<evidence type="ECO:0000313" key="14">
    <source>
        <dbReference type="RefSeq" id="XP_007441902.1"/>
    </source>
</evidence>
<keyword evidence="6" id="KW-0445">Lipid transport</keyword>
<dbReference type="Pfam" id="PF01852">
    <property type="entry name" value="START"/>
    <property type="match status" value="1"/>
</dbReference>
<dbReference type="Proteomes" id="UP000695026">
    <property type="component" value="Unplaced"/>
</dbReference>
<organism evidence="13 14">
    <name type="scientific">Python bivittatus</name>
    <name type="common">Burmese python</name>
    <name type="synonym">Python molurus bivittatus</name>
    <dbReference type="NCBI Taxonomy" id="176946"/>
    <lineage>
        <taxon>Eukaryota</taxon>
        <taxon>Metazoa</taxon>
        <taxon>Chordata</taxon>
        <taxon>Craniata</taxon>
        <taxon>Vertebrata</taxon>
        <taxon>Euteleostomi</taxon>
        <taxon>Lepidosauria</taxon>
        <taxon>Squamata</taxon>
        <taxon>Bifurcata</taxon>
        <taxon>Unidentata</taxon>
        <taxon>Episquamata</taxon>
        <taxon>Toxicofera</taxon>
        <taxon>Serpentes</taxon>
        <taxon>Henophidia</taxon>
        <taxon>Pythonidae</taxon>
        <taxon>Python</taxon>
    </lineage>
</organism>
<evidence type="ECO:0000256" key="9">
    <source>
        <dbReference type="ARBA" id="ARBA00069061"/>
    </source>
</evidence>
<protein>
    <recommendedName>
        <fullName evidence="9">Phosphatidylcholine transfer protein</fullName>
    </recommendedName>
    <alternativeName>
        <fullName evidence="11">START domain-containing protein 2</fullName>
    </alternativeName>
    <alternativeName>
        <fullName evidence="10">StAR-related lipid transfer protein 2</fullName>
    </alternativeName>
</protein>
<dbReference type="OMA" id="DYVYMRE"/>
<proteinExistence type="predicted"/>
<evidence type="ECO:0000256" key="3">
    <source>
        <dbReference type="ARBA" id="ARBA00022490"/>
    </source>
</evidence>
<gene>
    <name evidence="14" type="primary">PCTP</name>
</gene>
<sequence>MCPPEIFRNLVRRRPGGLLKAAAGDERKGGGHHAWRARVCPFSVGMSRGGGVASSSSAHGRKSEQHRGVFSEDQFRAIGQELASSGGPPDGSWQLLSDAEGVCIYRLYDEKSGLYEYKIYSILADCSPELCADVYMDLNYRTKWDQYVKELCEKTQDGKTAIYWEVKFPFPLANRDYVFVRERQDMDLDGQKIYVVLAKSVNAVKFPEKPGIVRVKNYKQGVAFESDGKKGCKVFMSYFDDPGGKLPSWVVNWAAKTGVPNFLKDMQKACLSYHKR</sequence>
<dbReference type="CTD" id="58488"/>